<proteinExistence type="predicted"/>
<dbReference type="Gene3D" id="1.10.260.40">
    <property type="entry name" value="lambda repressor-like DNA-binding domains"/>
    <property type="match status" value="1"/>
</dbReference>
<dbReference type="EMBL" id="PHIG01000031">
    <property type="protein sequence ID" value="PJK29790.1"/>
    <property type="molecule type" value="Genomic_DNA"/>
</dbReference>
<dbReference type="PANTHER" id="PTHR43236:SF1">
    <property type="entry name" value="BLL7220 PROTEIN"/>
    <property type="match status" value="1"/>
</dbReference>
<dbReference type="PROSITE" id="PS50943">
    <property type="entry name" value="HTH_CROC1"/>
    <property type="match status" value="1"/>
</dbReference>
<name>A0A2M9G279_9PROT</name>
<accession>A0A2M9G279</accession>
<evidence type="ECO:0000259" key="2">
    <source>
        <dbReference type="PROSITE" id="PS50943"/>
    </source>
</evidence>
<dbReference type="InterPro" id="IPR052345">
    <property type="entry name" value="Rad_response_metalloprotease"/>
</dbReference>
<dbReference type="Proteomes" id="UP000229498">
    <property type="component" value="Unassembled WGS sequence"/>
</dbReference>
<feature type="domain" description="HTH cro/C1-type" evidence="2">
    <location>
        <begin position="9"/>
        <end position="63"/>
    </location>
</feature>
<dbReference type="OrthoDB" id="9797172at2"/>
<protein>
    <submittedName>
        <fullName evidence="3">Transcriptional regulator</fullName>
    </submittedName>
</protein>
<keyword evidence="4" id="KW-1185">Reference proteome</keyword>
<dbReference type="SMART" id="SM00530">
    <property type="entry name" value="HTH_XRE"/>
    <property type="match status" value="1"/>
</dbReference>
<feature type="region of interest" description="Disordered" evidence="1">
    <location>
        <begin position="64"/>
        <end position="88"/>
    </location>
</feature>
<dbReference type="GO" id="GO:0003677">
    <property type="term" value="F:DNA binding"/>
    <property type="evidence" value="ECO:0007669"/>
    <property type="project" value="InterPro"/>
</dbReference>
<dbReference type="SUPFAM" id="SSF47413">
    <property type="entry name" value="lambda repressor-like DNA-binding domains"/>
    <property type="match status" value="1"/>
</dbReference>
<dbReference type="InterPro" id="IPR010982">
    <property type="entry name" value="Lambda_DNA-bd_dom_sf"/>
</dbReference>
<sequence>MDIYVGSRVRLCRTLKGLSQQKLAQALGLTFQQVQKYERGANRIGASRLFELSRILDVPPSFFFDGAPGGDGEPSAAPGLSEGDQTPFDSERLFRREILEFVRAYDKISDPAVRKRLFELVKAIGGQYSGKD</sequence>
<dbReference type="CDD" id="cd00093">
    <property type="entry name" value="HTH_XRE"/>
    <property type="match status" value="1"/>
</dbReference>
<evidence type="ECO:0000313" key="3">
    <source>
        <dbReference type="EMBL" id="PJK29790.1"/>
    </source>
</evidence>
<dbReference type="InterPro" id="IPR001387">
    <property type="entry name" value="Cro/C1-type_HTH"/>
</dbReference>
<dbReference type="PANTHER" id="PTHR43236">
    <property type="entry name" value="ANTITOXIN HIGA1"/>
    <property type="match status" value="1"/>
</dbReference>
<comment type="caution">
    <text evidence="3">The sequence shown here is derived from an EMBL/GenBank/DDBJ whole genome shotgun (WGS) entry which is preliminary data.</text>
</comment>
<gene>
    <name evidence="3" type="ORF">CVT23_08395</name>
</gene>
<evidence type="ECO:0000256" key="1">
    <source>
        <dbReference type="SAM" id="MobiDB-lite"/>
    </source>
</evidence>
<dbReference type="Pfam" id="PF01381">
    <property type="entry name" value="HTH_3"/>
    <property type="match status" value="1"/>
</dbReference>
<organism evidence="3 4">
    <name type="scientific">Minwuia thermotolerans</name>
    <dbReference type="NCBI Taxonomy" id="2056226"/>
    <lineage>
        <taxon>Bacteria</taxon>
        <taxon>Pseudomonadati</taxon>
        <taxon>Pseudomonadota</taxon>
        <taxon>Alphaproteobacteria</taxon>
        <taxon>Minwuiales</taxon>
        <taxon>Minwuiaceae</taxon>
        <taxon>Minwuia</taxon>
    </lineage>
</organism>
<evidence type="ECO:0000313" key="4">
    <source>
        <dbReference type="Proteomes" id="UP000229498"/>
    </source>
</evidence>
<reference evidence="3 4" key="1">
    <citation type="submission" date="2017-11" db="EMBL/GenBank/DDBJ databases">
        <title>Draft genome sequence of Rhizobiales bacterium SY3-13.</title>
        <authorList>
            <person name="Sun C."/>
        </authorList>
    </citation>
    <scope>NUCLEOTIDE SEQUENCE [LARGE SCALE GENOMIC DNA]</scope>
    <source>
        <strain evidence="3 4">SY3-13</strain>
    </source>
</reference>
<dbReference type="AlphaFoldDB" id="A0A2M9G279"/>